<dbReference type="Gene3D" id="1.10.10.10">
    <property type="entry name" value="Winged helix-like DNA-binding domain superfamily/Winged helix DNA-binding domain"/>
    <property type="match status" value="1"/>
</dbReference>
<evidence type="ECO:0000259" key="1">
    <source>
        <dbReference type="Pfam" id="PF01637"/>
    </source>
</evidence>
<dbReference type="Pfam" id="PF01637">
    <property type="entry name" value="ATPase_2"/>
    <property type="match status" value="1"/>
</dbReference>
<gene>
    <name evidence="3" type="ordered locus">PAB1954</name>
</gene>
<dbReference type="SUPFAM" id="SSF46785">
    <property type="entry name" value="Winged helix' DNA-binding domain"/>
    <property type="match status" value="1"/>
</dbReference>
<dbReference type="InterPro" id="IPR036390">
    <property type="entry name" value="WH_DNA-bd_sf"/>
</dbReference>
<dbReference type="STRING" id="272844.PAB1954"/>
<protein>
    <submittedName>
        <fullName evidence="4">ATPase</fullName>
    </submittedName>
</protein>
<proteinExistence type="predicted"/>
<dbReference type="GO" id="GO:0005524">
    <property type="term" value="F:ATP binding"/>
    <property type="evidence" value="ECO:0007669"/>
    <property type="project" value="InterPro"/>
</dbReference>
<dbReference type="OrthoDB" id="132045at2157"/>
<dbReference type="InterPro" id="IPR036388">
    <property type="entry name" value="WH-like_DNA-bd_sf"/>
</dbReference>
<feature type="domain" description="MCM C-terminal" evidence="2">
    <location>
        <begin position="285"/>
        <end position="331"/>
    </location>
</feature>
<reference evidence="3" key="1">
    <citation type="submission" date="1999-07" db="EMBL/GenBank/DDBJ databases">
        <authorList>
            <person name="Genoscope"/>
        </authorList>
    </citation>
    <scope>NUCLEOTIDE SEQUENCE</scope>
    <source>
        <strain evidence="3">Orsay</strain>
    </source>
</reference>
<evidence type="ECO:0000313" key="4">
    <source>
        <dbReference type="EMBL" id="CCE69994.1"/>
    </source>
</evidence>
<dbReference type="SUPFAM" id="SSF52540">
    <property type="entry name" value="P-loop containing nucleoside triphosphate hydrolases"/>
    <property type="match status" value="1"/>
</dbReference>
<dbReference type="Pfam" id="PF21100">
    <property type="entry name" value="WHD_MCM"/>
    <property type="match status" value="1"/>
</dbReference>
<dbReference type="Proteomes" id="UP000009139">
    <property type="component" value="Chromosome"/>
</dbReference>
<dbReference type="eggNOG" id="arCOG03169">
    <property type="taxonomic scope" value="Archaea"/>
</dbReference>
<dbReference type="Gene3D" id="3.40.50.300">
    <property type="entry name" value="P-loop containing nucleotide triphosphate hydrolases"/>
    <property type="match status" value="1"/>
</dbReference>
<dbReference type="PANTHER" id="PTHR34301">
    <property type="entry name" value="DNA-BINDING PROTEIN-RELATED"/>
    <property type="match status" value="1"/>
</dbReference>
<reference evidence="3" key="2">
    <citation type="journal article" date="2000" name="J. Mol. Biol.">
        <title>Archaeal homologs of eukaryotic methylation guide small nucleolar RNAs: lessons from the Pyrococcus genomes.</title>
        <authorList>
            <person name="Gaspin C."/>
            <person name="Cavaille J."/>
            <person name="Erauso G."/>
        </authorList>
    </citation>
    <scope>NUCLEOTIDE SEQUENCE</scope>
    <source>
        <strain evidence="3">Orsay</strain>
    </source>
</reference>
<keyword evidence="5" id="KW-1185">Reference proteome</keyword>
<dbReference type="KEGG" id="pab:PAB1954"/>
<reference evidence="3" key="3">
    <citation type="journal article" date="2001" name="Genome Res.">
        <title>Genome evolution at the genus level: comparison of three complete genomes of hyperthermophilic archaea.</title>
        <authorList>
            <person name="Lecompte O."/>
            <person name="Ripp R."/>
            <person name="Puzos-Barbe V."/>
            <person name="Duprat S."/>
            <person name="Heilig R."/>
            <person name="Dietrich J."/>
            <person name="Thierry J.C."/>
            <person name="Poch O."/>
        </authorList>
    </citation>
    <scope>NUCLEOTIDE SEQUENCE</scope>
    <source>
        <strain evidence="3">Orsay</strain>
    </source>
</reference>
<evidence type="ECO:0000259" key="2">
    <source>
        <dbReference type="Pfam" id="PF21100"/>
    </source>
</evidence>
<dbReference type="InterPro" id="IPR011579">
    <property type="entry name" value="ATPase_dom"/>
</dbReference>
<feature type="domain" description="ATPase" evidence="1">
    <location>
        <begin position="15"/>
        <end position="246"/>
    </location>
</feature>
<accession>Q9V127</accession>
<dbReference type="InterPro" id="IPR048907">
    <property type="entry name" value="WHD_MCM_arc"/>
</dbReference>
<dbReference type="Proteomes" id="UP000000810">
    <property type="component" value="Chromosome"/>
</dbReference>
<dbReference type="EMBL" id="AJ248284">
    <property type="protein sequence ID" value="CAB49524.1"/>
    <property type="molecule type" value="Genomic_DNA"/>
</dbReference>
<reference evidence="4 6" key="5">
    <citation type="journal article" date="2012" name="Curr. Microbiol.">
        <title>Re-annotation of two hyperthermophilic archaea Pyrococcus abyssi GE5 and Pyrococcus furiosus DSM 3638.</title>
        <authorList>
            <person name="Gao J."/>
            <person name="Wang J."/>
        </authorList>
    </citation>
    <scope>GENOME REANNOTATION</scope>
    <source>
        <strain evidence="4">GE5</strain>
        <strain evidence="6">GE5 / Orsay</strain>
    </source>
</reference>
<dbReference type="PIR" id="E75180">
    <property type="entry name" value="E75180"/>
</dbReference>
<evidence type="ECO:0000313" key="5">
    <source>
        <dbReference type="Proteomes" id="UP000000810"/>
    </source>
</evidence>
<dbReference type="EMBL" id="HE613800">
    <property type="protein sequence ID" value="CCE69994.1"/>
    <property type="molecule type" value="Genomic_DNA"/>
</dbReference>
<dbReference type="AlphaFoldDB" id="Q9V127"/>
<reference evidence="3 5" key="4">
    <citation type="journal article" date="2003" name="Mol. Microbiol.">
        <title>An integrated analysis of the genome of the hyperthermophilic archaeon Pyrococcus abyssi.</title>
        <authorList>
            <person name="Cohen G."/>
            <person name="Barbe V."/>
            <person name="Flament D."/>
            <person name="Galperin M."/>
            <person name="Heilig R."/>
            <person name="Ripp R."/>
            <person name="Lecompte O."/>
            <person name="Prieur D."/>
            <person name="Poch O."/>
            <person name="Quellerou J."/>
            <person name="Thierry J.C."/>
            <person name="Van der Oost J."/>
            <person name="Weissenbach J."/>
            <person name="Zivanovic Y."/>
            <person name="Forterre P."/>
        </authorList>
    </citation>
    <scope>NUCLEOTIDE SEQUENCE [LARGE SCALE GENOMIC DNA]</scope>
    <source>
        <strain evidence="5">GE5 / Orsay</strain>
        <strain evidence="3">Orsay</strain>
    </source>
</reference>
<sequence length="354" mass="40805">MLFNPKPKTRREDLYNREEELSEIERSIKKGVPLVILLGIRRLGKSSLLNVALNEIPIKSVKIDARKIYSQFGSVPHTALAEIILKEYTKTTPRERIKDVLKGIRGVSIGGVNLELRTNKSVSLSEVLERINSLGERFVIAIDEAQYLRFSNAKYPDLISWAIDDLGNISFILTGSEVGLLEDFLRIHDPESPLFGRAHVEIRLNRFNRYQSLDFLRKGFEEVGIKVEEEELEEVVDELDGIVGWLTLYGYNRYLGLSHRKALKKLKEDAKRLILNEFSKLKELSPRYELAMKAVASGKHRWKEIKEAVELLEGKRIDDKNFSNVLNNLVRYDYLEKTTKGYFIPDPLVELAFR</sequence>
<organism evidence="3 5">
    <name type="scientific">Pyrococcus abyssi (strain GE5 / Orsay)</name>
    <dbReference type="NCBI Taxonomy" id="272844"/>
    <lineage>
        <taxon>Archaea</taxon>
        <taxon>Methanobacteriati</taxon>
        <taxon>Methanobacteriota</taxon>
        <taxon>Thermococci</taxon>
        <taxon>Thermococcales</taxon>
        <taxon>Thermococcaceae</taxon>
        <taxon>Pyrococcus</taxon>
    </lineage>
</organism>
<dbReference type="Gene3D" id="1.10.8.60">
    <property type="match status" value="1"/>
</dbReference>
<dbReference type="PATRIC" id="fig|272844.11.peg.640"/>
<evidence type="ECO:0000313" key="6">
    <source>
        <dbReference type="Proteomes" id="UP000009139"/>
    </source>
</evidence>
<dbReference type="RefSeq" id="WP_010867726.1">
    <property type="nucleotide sequence ID" value="NC_000868.1"/>
</dbReference>
<dbReference type="HOGENOM" id="CLU_061108_0_0_2"/>
<name>Q9V127_PYRAB</name>
<dbReference type="InterPro" id="IPR027417">
    <property type="entry name" value="P-loop_NTPase"/>
</dbReference>
<evidence type="ECO:0000313" key="3">
    <source>
        <dbReference type="EMBL" id="CAB49524.1"/>
    </source>
</evidence>
<dbReference type="PANTHER" id="PTHR34301:SF8">
    <property type="entry name" value="ATPASE DOMAIN-CONTAINING PROTEIN"/>
    <property type="match status" value="1"/>
</dbReference>